<feature type="active site" evidence="6">
    <location>
        <position position="264"/>
    </location>
</feature>
<evidence type="ECO:0000256" key="6">
    <source>
        <dbReference type="PIRSR" id="PIRSR601461-1"/>
    </source>
</evidence>
<evidence type="ECO:0000256" key="9">
    <source>
        <dbReference type="SAM" id="MobiDB-lite"/>
    </source>
</evidence>
<dbReference type="InterPro" id="IPR033876">
    <property type="entry name" value="SAP-like"/>
</dbReference>
<evidence type="ECO:0000256" key="3">
    <source>
        <dbReference type="ARBA" id="ARBA00022729"/>
    </source>
</evidence>
<dbReference type="InterPro" id="IPR021109">
    <property type="entry name" value="Peptidase_aspartic_dom_sf"/>
</dbReference>
<name>A0A9P4YZG0_9HYPO</name>
<dbReference type="InterPro" id="IPR001461">
    <property type="entry name" value="Aspartic_peptidase_A1"/>
</dbReference>
<dbReference type="Proteomes" id="UP000749293">
    <property type="component" value="Unassembled WGS sequence"/>
</dbReference>
<dbReference type="AlphaFoldDB" id="A0A9P4YZG0"/>
<evidence type="ECO:0000313" key="12">
    <source>
        <dbReference type="EMBL" id="KAF4124483.1"/>
    </source>
</evidence>
<dbReference type="OrthoDB" id="771136at2759"/>
<dbReference type="PROSITE" id="PS00141">
    <property type="entry name" value="ASP_PROTEASE"/>
    <property type="match status" value="1"/>
</dbReference>
<evidence type="ECO:0000256" key="8">
    <source>
        <dbReference type="RuleBase" id="RU000454"/>
    </source>
</evidence>
<keyword evidence="3 10" id="KW-0732">Signal</keyword>
<feature type="disulfide bond" evidence="7">
    <location>
        <begin position="299"/>
        <end position="360"/>
    </location>
</feature>
<dbReference type="GO" id="GO:0004190">
    <property type="term" value="F:aspartic-type endopeptidase activity"/>
    <property type="evidence" value="ECO:0007669"/>
    <property type="project" value="UniProtKB-KW"/>
</dbReference>
<keyword evidence="5 8" id="KW-0378">Hydrolase</keyword>
<keyword evidence="2 8" id="KW-0645">Protease</keyword>
<evidence type="ECO:0000313" key="13">
    <source>
        <dbReference type="Proteomes" id="UP000749293"/>
    </source>
</evidence>
<dbReference type="InterPro" id="IPR001969">
    <property type="entry name" value="Aspartic_peptidase_AS"/>
</dbReference>
<dbReference type="RefSeq" id="XP_035323135.1">
    <property type="nucleotide sequence ID" value="XM_035467123.1"/>
</dbReference>
<keyword evidence="7" id="KW-1015">Disulfide bond</keyword>
<reference evidence="12" key="1">
    <citation type="submission" date="2020-03" db="EMBL/GenBank/DDBJ databases">
        <title>Site-based positive gene gene selection in Geosmithia morbida across the United States reveals a broad range of putative effectors and factors for local host and environmental adapation.</title>
        <authorList>
            <person name="Onufrak A."/>
            <person name="Murdoch R.W."/>
            <person name="Gazis R."/>
            <person name="Huff M."/>
            <person name="Staton M."/>
            <person name="Klingeman W."/>
            <person name="Hadziabdic D."/>
        </authorList>
    </citation>
    <scope>NUCLEOTIDE SEQUENCE</scope>
    <source>
        <strain evidence="12">1262</strain>
    </source>
</reference>
<protein>
    <submittedName>
        <fullName evidence="12">Eukaryotic aspartyl protease</fullName>
    </submittedName>
</protein>
<comment type="caution">
    <text evidence="12">The sequence shown here is derived from an EMBL/GenBank/DDBJ whole genome shotgun (WGS) entry which is preliminary data.</text>
</comment>
<accession>A0A9P4YZG0</accession>
<dbReference type="Gene3D" id="2.40.70.10">
    <property type="entry name" value="Acid Proteases"/>
    <property type="match status" value="2"/>
</dbReference>
<dbReference type="PANTHER" id="PTHR47966">
    <property type="entry name" value="BETA-SITE APP-CLEAVING ENZYME, ISOFORM A-RELATED"/>
    <property type="match status" value="1"/>
</dbReference>
<organism evidence="12 13">
    <name type="scientific">Geosmithia morbida</name>
    <dbReference type="NCBI Taxonomy" id="1094350"/>
    <lineage>
        <taxon>Eukaryota</taxon>
        <taxon>Fungi</taxon>
        <taxon>Dikarya</taxon>
        <taxon>Ascomycota</taxon>
        <taxon>Pezizomycotina</taxon>
        <taxon>Sordariomycetes</taxon>
        <taxon>Hypocreomycetidae</taxon>
        <taxon>Hypocreales</taxon>
        <taxon>Bionectriaceae</taxon>
        <taxon>Geosmithia</taxon>
    </lineage>
</organism>
<evidence type="ECO:0000259" key="11">
    <source>
        <dbReference type="PROSITE" id="PS51767"/>
    </source>
</evidence>
<dbReference type="SUPFAM" id="SSF50630">
    <property type="entry name" value="Acid proteases"/>
    <property type="match status" value="1"/>
</dbReference>
<dbReference type="PROSITE" id="PS51767">
    <property type="entry name" value="PEPTIDASE_A1"/>
    <property type="match status" value="1"/>
</dbReference>
<keyword evidence="4 8" id="KW-0064">Aspartyl protease</keyword>
<comment type="similarity">
    <text evidence="1 8">Belongs to the peptidase A1 family.</text>
</comment>
<gene>
    <name evidence="12" type="ORF">GMORB2_5149</name>
</gene>
<keyword evidence="13" id="KW-1185">Reference proteome</keyword>
<dbReference type="EMBL" id="JAANYQ010000004">
    <property type="protein sequence ID" value="KAF4124483.1"/>
    <property type="molecule type" value="Genomic_DNA"/>
</dbReference>
<sequence length="449" mass="48410">MRSTPLLALAATTLAGHVAVPITRHRLSPPHSSNSRRDDDGRVELEALNNITGGGYYAEFKVGTPPQSISFQLDTGSSDTWVNSVNSDLCTNAAKQRSHGFCMTPLDRGGFDITYLDGRNIKGSYFNDTITIGNDKIENQQLGLASESVRPTGLMGLGFSANVAATIQYPTVVDNMASQGLIDTRAFSLYLNDLEANSGTILFGAIDSQKYIGDLAVLPMSREADSASANITLYSVRISGFDLKDSDGEKSIDIPDLDSLALLDTGSTISLLPEDQVKKLWEKFNVVAVQGSLTPYIDCAFRGEKGTGYVFDFVFDGKTIQVPIEEMVVDAFADVRDLFKQYLEVNEGLGDVIGDWEGVCMFGIGSTSDFDIQFTLLGDTFLRSAYVVYDLDNERIAIAQANLNSSDTNIVDIAAGDLPNITGVKSESCSPFSSLFSPPPPPLSEAKVS</sequence>
<feature type="signal peptide" evidence="10">
    <location>
        <begin position="1"/>
        <end position="19"/>
    </location>
</feature>
<proteinExistence type="inferred from homology"/>
<feature type="region of interest" description="Disordered" evidence="9">
    <location>
        <begin position="23"/>
        <end position="42"/>
    </location>
</feature>
<dbReference type="GO" id="GO:0006508">
    <property type="term" value="P:proteolysis"/>
    <property type="evidence" value="ECO:0007669"/>
    <property type="project" value="UniProtKB-KW"/>
</dbReference>
<dbReference type="PRINTS" id="PR00792">
    <property type="entry name" value="PEPSIN"/>
</dbReference>
<evidence type="ECO:0000256" key="7">
    <source>
        <dbReference type="PIRSR" id="PIRSR601461-2"/>
    </source>
</evidence>
<evidence type="ECO:0000256" key="4">
    <source>
        <dbReference type="ARBA" id="ARBA00022750"/>
    </source>
</evidence>
<feature type="active site" evidence="6">
    <location>
        <position position="74"/>
    </location>
</feature>
<evidence type="ECO:0000256" key="1">
    <source>
        <dbReference type="ARBA" id="ARBA00007447"/>
    </source>
</evidence>
<dbReference type="PANTHER" id="PTHR47966:SF65">
    <property type="entry name" value="ASPARTIC-TYPE ENDOPEPTIDASE"/>
    <property type="match status" value="1"/>
</dbReference>
<feature type="domain" description="Peptidase A1" evidence="11">
    <location>
        <begin position="56"/>
        <end position="399"/>
    </location>
</feature>
<evidence type="ECO:0000256" key="10">
    <source>
        <dbReference type="SAM" id="SignalP"/>
    </source>
</evidence>
<feature type="chain" id="PRO_5040362740" evidence="10">
    <location>
        <begin position="20"/>
        <end position="449"/>
    </location>
</feature>
<dbReference type="InterPro" id="IPR033121">
    <property type="entry name" value="PEPTIDASE_A1"/>
</dbReference>
<dbReference type="GeneID" id="55971377"/>
<dbReference type="CDD" id="cd05474">
    <property type="entry name" value="SAP_like"/>
    <property type="match status" value="1"/>
</dbReference>
<dbReference type="Pfam" id="PF00026">
    <property type="entry name" value="Asp"/>
    <property type="match status" value="1"/>
</dbReference>
<evidence type="ECO:0000256" key="5">
    <source>
        <dbReference type="ARBA" id="ARBA00022801"/>
    </source>
</evidence>
<evidence type="ECO:0000256" key="2">
    <source>
        <dbReference type="ARBA" id="ARBA00022670"/>
    </source>
</evidence>